<comment type="caution">
    <text evidence="3">The sequence shown here is derived from an EMBL/GenBank/DDBJ whole genome shotgun (WGS) entry which is preliminary data.</text>
</comment>
<feature type="transmembrane region" description="Helical" evidence="1">
    <location>
        <begin position="166"/>
        <end position="185"/>
    </location>
</feature>
<dbReference type="PANTHER" id="PTHR14969">
    <property type="entry name" value="SPHINGOSINE-1-PHOSPHATE PHOSPHOHYDROLASE"/>
    <property type="match status" value="1"/>
</dbReference>
<dbReference type="InterPro" id="IPR000326">
    <property type="entry name" value="PAP2/HPO"/>
</dbReference>
<dbReference type="SUPFAM" id="SSF48317">
    <property type="entry name" value="Acid phosphatase/Vanadium-dependent haloperoxidase"/>
    <property type="match status" value="1"/>
</dbReference>
<feature type="transmembrane region" description="Helical" evidence="1">
    <location>
        <begin position="133"/>
        <end position="154"/>
    </location>
</feature>
<organism evidence="3 4">
    <name type="scientific">Pontibacillus yanchengensis</name>
    <dbReference type="NCBI Taxonomy" id="462910"/>
    <lineage>
        <taxon>Bacteria</taxon>
        <taxon>Bacillati</taxon>
        <taxon>Bacillota</taxon>
        <taxon>Bacilli</taxon>
        <taxon>Bacillales</taxon>
        <taxon>Bacillaceae</taxon>
        <taxon>Pontibacillus</taxon>
    </lineage>
</organism>
<keyword evidence="1" id="KW-1133">Transmembrane helix</keyword>
<dbReference type="Pfam" id="PF01569">
    <property type="entry name" value="PAP2"/>
    <property type="match status" value="1"/>
</dbReference>
<dbReference type="InterPro" id="IPR036938">
    <property type="entry name" value="PAP2/HPO_sf"/>
</dbReference>
<feature type="transmembrane region" description="Helical" evidence="1">
    <location>
        <begin position="15"/>
        <end position="35"/>
    </location>
</feature>
<keyword evidence="1" id="KW-0812">Transmembrane</keyword>
<feature type="domain" description="Phosphatidic acid phosphatase type 2/haloperoxidase" evidence="2">
    <location>
        <begin position="96"/>
        <end position="208"/>
    </location>
</feature>
<evidence type="ECO:0000256" key="1">
    <source>
        <dbReference type="SAM" id="Phobius"/>
    </source>
</evidence>
<feature type="transmembrane region" description="Helical" evidence="1">
    <location>
        <begin position="93"/>
        <end position="113"/>
    </location>
</feature>
<accession>A0A6I5A2V5</accession>
<gene>
    <name evidence="3" type="ORF">GLW05_01850</name>
</gene>
<reference evidence="3 4" key="1">
    <citation type="submission" date="2019-11" db="EMBL/GenBank/DDBJ databases">
        <title>Genome sequences of 17 halophilic strains isolated from different environments.</title>
        <authorList>
            <person name="Furrow R.E."/>
        </authorList>
    </citation>
    <scope>NUCLEOTIDE SEQUENCE [LARGE SCALE GENOMIC DNA]</scope>
    <source>
        <strain evidence="3 4">22514_16_FS</strain>
    </source>
</reference>
<evidence type="ECO:0000259" key="2">
    <source>
        <dbReference type="SMART" id="SM00014"/>
    </source>
</evidence>
<dbReference type="PANTHER" id="PTHR14969:SF13">
    <property type="entry name" value="AT30094P"/>
    <property type="match status" value="1"/>
</dbReference>
<dbReference type="EMBL" id="WMEQ01000001">
    <property type="protein sequence ID" value="MYL32349.1"/>
    <property type="molecule type" value="Genomic_DNA"/>
</dbReference>
<evidence type="ECO:0000313" key="4">
    <source>
        <dbReference type="Proteomes" id="UP000468638"/>
    </source>
</evidence>
<dbReference type="AlphaFoldDB" id="A0A6I5A2V5"/>
<sequence length="231" mass="26527">MRRKCDMNQINRKKLTLIFTCLLTIGFTITLTVFVDRGGQFPFDLWSAESLYEVGGNTWIHSIFIYITKLVSRTVIIVLSLLIVSFLLMKRDWLAAIMMSLGVYFGNELNEVIKGIVKRHRPSSLESLHEAGYSFPSGHAMVAVIFYSLAAYFLARYFKSNVIRQYLFFSAYIIVLLIGISRYILSAHYLTDVIGGFLFGILFVNVWIVLHRVVSNFSFLSPPRDRDKNIL</sequence>
<name>A0A6I5A2V5_9BACI</name>
<protein>
    <submittedName>
        <fullName evidence="3">Phosphatase PAP2 family protein</fullName>
    </submittedName>
</protein>
<dbReference type="Proteomes" id="UP000468638">
    <property type="component" value="Unassembled WGS sequence"/>
</dbReference>
<feature type="transmembrane region" description="Helical" evidence="1">
    <location>
        <begin position="197"/>
        <end position="220"/>
    </location>
</feature>
<dbReference type="CDD" id="cd03392">
    <property type="entry name" value="PAP2_like_2"/>
    <property type="match status" value="1"/>
</dbReference>
<dbReference type="SMART" id="SM00014">
    <property type="entry name" value="acidPPc"/>
    <property type="match status" value="1"/>
</dbReference>
<evidence type="ECO:0000313" key="3">
    <source>
        <dbReference type="EMBL" id="MYL32349.1"/>
    </source>
</evidence>
<keyword evidence="1" id="KW-0472">Membrane</keyword>
<proteinExistence type="predicted"/>
<feature type="transmembrane region" description="Helical" evidence="1">
    <location>
        <begin position="63"/>
        <end position="88"/>
    </location>
</feature>
<dbReference type="Gene3D" id="1.20.144.10">
    <property type="entry name" value="Phosphatidic acid phosphatase type 2/haloperoxidase"/>
    <property type="match status" value="2"/>
</dbReference>